<accession>A0A399NZG3</accession>
<feature type="region of interest" description="Disordered" evidence="1">
    <location>
        <begin position="1"/>
        <end position="25"/>
    </location>
</feature>
<dbReference type="GO" id="GO:0008237">
    <property type="term" value="F:metallopeptidase activity"/>
    <property type="evidence" value="ECO:0007669"/>
    <property type="project" value="InterPro"/>
</dbReference>
<organism evidence="2 3">
    <name type="scientific">Clavibacter michiganensis</name>
    <dbReference type="NCBI Taxonomy" id="28447"/>
    <lineage>
        <taxon>Bacteria</taxon>
        <taxon>Bacillati</taxon>
        <taxon>Actinomycetota</taxon>
        <taxon>Actinomycetes</taxon>
        <taxon>Micrococcales</taxon>
        <taxon>Microbacteriaceae</taxon>
        <taxon>Clavibacter</taxon>
    </lineage>
</organism>
<dbReference type="AlphaFoldDB" id="A0A399NZG3"/>
<gene>
    <name evidence="2" type="ORF">DZF96_01185</name>
</gene>
<proteinExistence type="predicted"/>
<feature type="region of interest" description="Disordered" evidence="1">
    <location>
        <begin position="337"/>
        <end position="360"/>
    </location>
</feature>
<dbReference type="EMBL" id="QWEC01000007">
    <property type="protein sequence ID" value="RII98839.1"/>
    <property type="molecule type" value="Genomic_DNA"/>
</dbReference>
<evidence type="ECO:0000313" key="3">
    <source>
        <dbReference type="Proteomes" id="UP000266298"/>
    </source>
</evidence>
<feature type="region of interest" description="Disordered" evidence="1">
    <location>
        <begin position="399"/>
        <end position="421"/>
    </location>
</feature>
<evidence type="ECO:0000256" key="1">
    <source>
        <dbReference type="SAM" id="MobiDB-lite"/>
    </source>
</evidence>
<dbReference type="SUPFAM" id="SSF55486">
    <property type="entry name" value="Metalloproteases ('zincins'), catalytic domain"/>
    <property type="match status" value="1"/>
</dbReference>
<comment type="caution">
    <text evidence="2">The sequence shown here is derived from an EMBL/GenBank/DDBJ whole genome shotgun (WGS) entry which is preliminary data.</text>
</comment>
<sequence>MSCVLRTRPPPRTADRRARTTGHRMRRPRSMLISAAAAVALVVMASPAQPPAAAHADAAYAVEPAAPRFTAATEEVTIVMVAPQGITPDFSRDDVITSMSQVDAYYAHETDGAIRVHVASITDWITPDDPSVRCDDFDSVNGFALRESGFAPAADAHLMAVTPSANGCLPNSNASEGADVNEGGIVFMSRNDPATFAHELGHNMSLYHASSVQCPTWDLDASQGVPADCHRDEYGDDSDLMGVTPRTLVPFSAGTLDRLGLISDRVVPTCGGARRIDLQTMSAGFGAQRIASWADPVDPSVQYFLQYRDAVDGDEYMSVYPSPSRDYDVPVSGVQVSRTDPLHPEAASTLVRPDDGSSTHQRLAAGDVVPLQHGMSVSVVAIDEDAHVATVDVTVPCGSDGQTVKPTRETDSTPSGTVMDSMTAAPMAGMTETAGMTGMARMPEMPGMTVMDARAHMTGAGGRVAFDTAAVLRAG</sequence>
<protein>
    <recommendedName>
        <fullName evidence="4">Peptidase M11 gametolysin domain-containing protein</fullName>
    </recommendedName>
</protein>
<dbReference type="Gene3D" id="3.40.390.10">
    <property type="entry name" value="Collagenase (Catalytic Domain)"/>
    <property type="match status" value="1"/>
</dbReference>
<evidence type="ECO:0008006" key="4">
    <source>
        <dbReference type="Google" id="ProtNLM"/>
    </source>
</evidence>
<dbReference type="Pfam" id="PF13582">
    <property type="entry name" value="Reprolysin_3"/>
    <property type="match status" value="1"/>
</dbReference>
<dbReference type="InterPro" id="IPR024079">
    <property type="entry name" value="MetalloPept_cat_dom_sf"/>
</dbReference>
<name>A0A399NZG3_9MICO</name>
<dbReference type="Proteomes" id="UP000266298">
    <property type="component" value="Unassembled WGS sequence"/>
</dbReference>
<reference evidence="2 3" key="1">
    <citation type="submission" date="2018-08" db="EMBL/GenBank/DDBJ databases">
        <title>Genome Sequence of Clavibacter michiganensis Subspecies type strains, and the Atypical Peach-Colored Strains Isolated from Tomato.</title>
        <authorList>
            <person name="Osdaghi E."/>
            <person name="Portier P."/>
            <person name="Briand M."/>
            <person name="Jacques M.-A."/>
        </authorList>
    </citation>
    <scope>NUCLEOTIDE SEQUENCE [LARGE SCALE GENOMIC DNA]</scope>
    <source>
        <strain evidence="2 3">CFBP 7493</strain>
    </source>
</reference>
<evidence type="ECO:0000313" key="2">
    <source>
        <dbReference type="EMBL" id="RII98839.1"/>
    </source>
</evidence>